<dbReference type="PROSITE" id="PS51257">
    <property type="entry name" value="PROKAR_LIPOPROTEIN"/>
    <property type="match status" value="1"/>
</dbReference>
<dbReference type="SUPFAM" id="SSF53850">
    <property type="entry name" value="Periplasmic binding protein-like II"/>
    <property type="match status" value="1"/>
</dbReference>
<dbReference type="OrthoDB" id="9798191at2"/>
<dbReference type="PANTHER" id="PTHR43649:SF33">
    <property type="entry name" value="POLYGALACTURONAN_RHAMNOGALACTURONAN-BINDING PROTEIN YTCQ"/>
    <property type="match status" value="1"/>
</dbReference>
<keyword evidence="2 6" id="KW-0732">Signal</keyword>
<protein>
    <submittedName>
        <fullName evidence="7">Carbohydrate ABC transporter substrate-binding protein</fullName>
    </submittedName>
</protein>
<evidence type="ECO:0000256" key="3">
    <source>
        <dbReference type="ARBA" id="ARBA00023136"/>
    </source>
</evidence>
<dbReference type="InterPro" id="IPR006059">
    <property type="entry name" value="SBP"/>
</dbReference>
<name>A0A4V3WF70_9BACL</name>
<dbReference type="InterPro" id="IPR050490">
    <property type="entry name" value="Bact_solute-bd_prot1"/>
</dbReference>
<evidence type="ECO:0000256" key="5">
    <source>
        <dbReference type="ARBA" id="ARBA00023288"/>
    </source>
</evidence>
<dbReference type="Pfam" id="PF01547">
    <property type="entry name" value="SBP_bac_1"/>
    <property type="match status" value="1"/>
</dbReference>
<proteinExistence type="predicted"/>
<keyword evidence="5" id="KW-0449">Lipoprotein</keyword>
<sequence>MSKRQLNRGNKGMKKWTIVVPAALLVMASALTACGGGSGSGDNTASEGASNSSGKKNITLTYMASQGWIKDAEMELAKKFEEETGIKIDFQNVPSDQYFNVLKTKLNAGEGPDIFGGQSGYSEITMNYNVESNAVDLSDQEWVQREDPLSVEQLTANGKVYALTIWDTYSSFVVAYNKKLFSQLNLDLPKTYEEFKNAALTIQKTGVTPIYEPIADGWHHVLWFAEPGPNYEKLEPNLYDDLNQNKKKFVDSQAMLDSLTQFKEMYDLGFFGDNVLSDTGSDTVAKLGSGQFAMSLVAQSVAQEWSDQYDDYEIEDIGFFPIPLTDNQIYYINPGGPSKFIYSGSKHIEEAKQYFEFLTKQENLQYMVDNDATISNLNFPGLNNKYTAEQQKLFDSYPERGTDIQDYVNYVNPQWMDIGKDMVAMLAGVIEPIDVLKSIDERRESMAKVAQDSNWQ</sequence>
<feature type="chain" id="PRO_5039296657" evidence="6">
    <location>
        <begin position="33"/>
        <end position="456"/>
    </location>
</feature>
<dbReference type="PANTHER" id="PTHR43649">
    <property type="entry name" value="ARABINOSE-BINDING PROTEIN-RELATED"/>
    <property type="match status" value="1"/>
</dbReference>
<evidence type="ECO:0000256" key="1">
    <source>
        <dbReference type="ARBA" id="ARBA00022475"/>
    </source>
</evidence>
<evidence type="ECO:0000313" key="7">
    <source>
        <dbReference type="EMBL" id="THF79136.1"/>
    </source>
</evidence>
<comment type="caution">
    <text evidence="7">The sequence shown here is derived from an EMBL/GenBank/DDBJ whole genome shotgun (WGS) entry which is preliminary data.</text>
</comment>
<reference evidence="7 8" key="1">
    <citation type="submission" date="2019-04" db="EMBL/GenBank/DDBJ databases">
        <title>Cohnella sp. nov. isolated from preserved vegetables.</title>
        <authorList>
            <person name="Lin S.-Y."/>
            <person name="Hung M.-H."/>
            <person name="Young C.-C."/>
        </authorList>
    </citation>
    <scope>NUCLEOTIDE SEQUENCE [LARGE SCALE GENOMIC DNA]</scope>
    <source>
        <strain evidence="7 8">CC-MHH1044</strain>
    </source>
</reference>
<evidence type="ECO:0000313" key="8">
    <source>
        <dbReference type="Proteomes" id="UP000310636"/>
    </source>
</evidence>
<dbReference type="Gene3D" id="3.40.190.10">
    <property type="entry name" value="Periplasmic binding protein-like II"/>
    <property type="match status" value="2"/>
</dbReference>
<keyword evidence="8" id="KW-1185">Reference proteome</keyword>
<keyword evidence="1" id="KW-1003">Cell membrane</keyword>
<organism evidence="7 8">
    <name type="scientific">Cohnella fermenti</name>
    <dbReference type="NCBI Taxonomy" id="2565925"/>
    <lineage>
        <taxon>Bacteria</taxon>
        <taxon>Bacillati</taxon>
        <taxon>Bacillota</taxon>
        <taxon>Bacilli</taxon>
        <taxon>Bacillales</taxon>
        <taxon>Paenibacillaceae</taxon>
        <taxon>Cohnella</taxon>
    </lineage>
</organism>
<evidence type="ECO:0000256" key="6">
    <source>
        <dbReference type="SAM" id="SignalP"/>
    </source>
</evidence>
<feature type="signal peptide" evidence="6">
    <location>
        <begin position="1"/>
        <end position="32"/>
    </location>
</feature>
<dbReference type="EMBL" id="SSOB01000014">
    <property type="protein sequence ID" value="THF79136.1"/>
    <property type="molecule type" value="Genomic_DNA"/>
</dbReference>
<keyword evidence="3" id="KW-0472">Membrane</keyword>
<dbReference type="Proteomes" id="UP000310636">
    <property type="component" value="Unassembled WGS sequence"/>
</dbReference>
<dbReference type="AlphaFoldDB" id="A0A4V3WF70"/>
<evidence type="ECO:0000256" key="4">
    <source>
        <dbReference type="ARBA" id="ARBA00023139"/>
    </source>
</evidence>
<keyword evidence="4" id="KW-0564">Palmitate</keyword>
<evidence type="ECO:0000256" key="2">
    <source>
        <dbReference type="ARBA" id="ARBA00022729"/>
    </source>
</evidence>
<accession>A0A4V3WF70</accession>
<gene>
    <name evidence="7" type="ORF">E6C55_13050</name>
</gene>